<evidence type="ECO:0000313" key="2">
    <source>
        <dbReference type="Proteomes" id="UP001328107"/>
    </source>
</evidence>
<dbReference type="EMBL" id="BTRK01000006">
    <property type="protein sequence ID" value="GMR57717.1"/>
    <property type="molecule type" value="Genomic_DNA"/>
</dbReference>
<reference evidence="2" key="1">
    <citation type="submission" date="2022-10" db="EMBL/GenBank/DDBJ databases">
        <title>Genome assembly of Pristionchus species.</title>
        <authorList>
            <person name="Yoshida K."/>
            <person name="Sommer R.J."/>
        </authorList>
    </citation>
    <scope>NUCLEOTIDE SEQUENCE [LARGE SCALE GENOMIC DNA]</scope>
    <source>
        <strain evidence="2">RS5460</strain>
    </source>
</reference>
<protein>
    <submittedName>
        <fullName evidence="1">Uncharacterized protein</fullName>
    </submittedName>
</protein>
<evidence type="ECO:0000313" key="1">
    <source>
        <dbReference type="EMBL" id="GMR57717.1"/>
    </source>
</evidence>
<feature type="non-terminal residue" evidence="1">
    <location>
        <position position="1"/>
    </location>
</feature>
<sequence length="80" mass="9012">LMIKSLGENNRPELNKVILTKAEDGIRIRIYLTNISFYDLDKMCTERYKISTRSDGTILTVTLAGIEDPIFGLLASFLST</sequence>
<gene>
    <name evidence="1" type="ORF">PMAYCL1PPCAC_27912</name>
</gene>
<proteinExistence type="predicted"/>
<comment type="caution">
    <text evidence="1">The sequence shown here is derived from an EMBL/GenBank/DDBJ whole genome shotgun (WGS) entry which is preliminary data.</text>
</comment>
<keyword evidence="2" id="KW-1185">Reference proteome</keyword>
<accession>A0AAN5I9I9</accession>
<dbReference type="Proteomes" id="UP001328107">
    <property type="component" value="Unassembled WGS sequence"/>
</dbReference>
<organism evidence="1 2">
    <name type="scientific">Pristionchus mayeri</name>
    <dbReference type="NCBI Taxonomy" id="1317129"/>
    <lineage>
        <taxon>Eukaryota</taxon>
        <taxon>Metazoa</taxon>
        <taxon>Ecdysozoa</taxon>
        <taxon>Nematoda</taxon>
        <taxon>Chromadorea</taxon>
        <taxon>Rhabditida</taxon>
        <taxon>Rhabditina</taxon>
        <taxon>Diplogasteromorpha</taxon>
        <taxon>Diplogasteroidea</taxon>
        <taxon>Neodiplogasteridae</taxon>
        <taxon>Pristionchus</taxon>
    </lineage>
</organism>
<feature type="non-terminal residue" evidence="1">
    <location>
        <position position="80"/>
    </location>
</feature>
<dbReference type="AlphaFoldDB" id="A0AAN5I9I9"/>
<name>A0AAN5I9I9_9BILA</name>